<proteinExistence type="predicted"/>
<dbReference type="EMBL" id="SLWR01000009">
    <property type="protein sequence ID" value="TCO45216.1"/>
    <property type="molecule type" value="Genomic_DNA"/>
</dbReference>
<keyword evidence="8" id="KW-1185">Reference proteome</keyword>
<keyword evidence="2" id="KW-0479">Metal-binding</keyword>
<gene>
    <name evidence="7" type="ORF">EV646_109391</name>
</gene>
<keyword evidence="1" id="KW-0540">Nuclease</keyword>
<dbReference type="RefSeq" id="WP_132153066.1">
    <property type="nucleotide sequence ID" value="NZ_SLWR01000009.1"/>
</dbReference>
<keyword evidence="4" id="KW-0460">Magnesium</keyword>
<dbReference type="Pfam" id="PF13638">
    <property type="entry name" value="PIN_4"/>
    <property type="match status" value="1"/>
</dbReference>
<comment type="caution">
    <text evidence="7">The sequence shown here is derived from an EMBL/GenBank/DDBJ whole genome shotgun (WGS) entry which is preliminary data.</text>
</comment>
<evidence type="ECO:0000256" key="4">
    <source>
        <dbReference type="ARBA" id="ARBA00022842"/>
    </source>
</evidence>
<feature type="domain" description="PIN" evidence="6">
    <location>
        <begin position="117"/>
        <end position="277"/>
    </location>
</feature>
<name>A0A4R2ILN9_9ACTN</name>
<evidence type="ECO:0000256" key="2">
    <source>
        <dbReference type="ARBA" id="ARBA00022723"/>
    </source>
</evidence>
<feature type="region of interest" description="Disordered" evidence="5">
    <location>
        <begin position="281"/>
        <end position="313"/>
    </location>
</feature>
<dbReference type="GO" id="GO:0004518">
    <property type="term" value="F:nuclease activity"/>
    <property type="evidence" value="ECO:0007669"/>
    <property type="project" value="UniProtKB-KW"/>
</dbReference>
<dbReference type="OrthoDB" id="5145858at2"/>
<dbReference type="GO" id="GO:0046872">
    <property type="term" value="F:metal ion binding"/>
    <property type="evidence" value="ECO:0007669"/>
    <property type="project" value="UniProtKB-KW"/>
</dbReference>
<protein>
    <submittedName>
        <fullName evidence="7">PIN domain-containing protein</fullName>
    </submittedName>
</protein>
<dbReference type="InterPro" id="IPR002716">
    <property type="entry name" value="PIN_dom"/>
</dbReference>
<evidence type="ECO:0000259" key="6">
    <source>
        <dbReference type="Pfam" id="PF13638"/>
    </source>
</evidence>
<dbReference type="Gene3D" id="3.40.50.1010">
    <property type="entry name" value="5'-nuclease"/>
    <property type="match status" value="1"/>
</dbReference>
<evidence type="ECO:0000313" key="7">
    <source>
        <dbReference type="EMBL" id="TCO45216.1"/>
    </source>
</evidence>
<reference evidence="7 8" key="1">
    <citation type="journal article" date="2015" name="Stand. Genomic Sci.">
        <title>Genomic Encyclopedia of Bacterial and Archaeal Type Strains, Phase III: the genomes of soil and plant-associated and newly described type strains.</title>
        <authorList>
            <person name="Whitman W.B."/>
            <person name="Woyke T."/>
            <person name="Klenk H.P."/>
            <person name="Zhou Y."/>
            <person name="Lilburn T.G."/>
            <person name="Beck B.J."/>
            <person name="De Vos P."/>
            <person name="Vandamme P."/>
            <person name="Eisen J.A."/>
            <person name="Garrity G."/>
            <person name="Hugenholtz P."/>
            <person name="Kyrpides N.C."/>
        </authorList>
    </citation>
    <scope>NUCLEOTIDE SEQUENCE [LARGE SCALE GENOMIC DNA]</scope>
    <source>
        <strain evidence="7 8">VKM Ac-2541</strain>
    </source>
</reference>
<evidence type="ECO:0000256" key="5">
    <source>
        <dbReference type="SAM" id="MobiDB-lite"/>
    </source>
</evidence>
<keyword evidence="3" id="KW-0378">Hydrolase</keyword>
<organism evidence="7 8">
    <name type="scientific">Kribbella antiqua</name>
    <dbReference type="NCBI Taxonomy" id="2512217"/>
    <lineage>
        <taxon>Bacteria</taxon>
        <taxon>Bacillati</taxon>
        <taxon>Actinomycetota</taxon>
        <taxon>Actinomycetes</taxon>
        <taxon>Propionibacteriales</taxon>
        <taxon>Kribbellaceae</taxon>
        <taxon>Kribbella</taxon>
    </lineage>
</organism>
<dbReference type="AlphaFoldDB" id="A0A4R2ILN9"/>
<sequence>MLVTLTPGVNRDHVLELLRKASVEITNKYGDQDGYVRWALDTARTLRGQIAQTDLEQLLLTPAFYRLVDPVMMGTPQGLWLLQAEMSDRQALLVAAFEALQEQIGTWTAAAGKVLSVVDSSVFLSHPAWTQDDDPTAVIASIPWAEELGVGFEDVLLVLPEVVIRELDRLKESGNQKTRYRASVTLAVIDKLLDDPYGTVPIRLKDADWDAVAARGEMPRGGIELRVFYDDPAHRPLSDPDAEVIDRAMAVQTLAGAEVRLLTMDTGMGLNARRAKLLVRKPARAIESPPPEGQSARARRRAATQAAEPESPK</sequence>
<accession>A0A4R2ILN9</accession>
<evidence type="ECO:0000256" key="3">
    <source>
        <dbReference type="ARBA" id="ARBA00022801"/>
    </source>
</evidence>
<dbReference type="Proteomes" id="UP000295573">
    <property type="component" value="Unassembled WGS sequence"/>
</dbReference>
<evidence type="ECO:0000313" key="8">
    <source>
        <dbReference type="Proteomes" id="UP000295573"/>
    </source>
</evidence>
<evidence type="ECO:0000256" key="1">
    <source>
        <dbReference type="ARBA" id="ARBA00022722"/>
    </source>
</evidence>
<dbReference type="GO" id="GO:0016787">
    <property type="term" value="F:hydrolase activity"/>
    <property type="evidence" value="ECO:0007669"/>
    <property type="project" value="UniProtKB-KW"/>
</dbReference>